<organism evidence="2 3">
    <name type="scientific">Diacronema lutheri</name>
    <name type="common">Unicellular marine alga</name>
    <name type="synonym">Monochrysis lutheri</name>
    <dbReference type="NCBI Taxonomy" id="2081491"/>
    <lineage>
        <taxon>Eukaryota</taxon>
        <taxon>Haptista</taxon>
        <taxon>Haptophyta</taxon>
        <taxon>Pavlovophyceae</taxon>
        <taxon>Pavlovales</taxon>
        <taxon>Pavlovaceae</taxon>
        <taxon>Diacronema</taxon>
    </lineage>
</organism>
<dbReference type="OrthoDB" id="41517at2759"/>
<proteinExistence type="predicted"/>
<accession>A0A8J5X415</accession>
<feature type="chain" id="PRO_5035183284" description="Phospholipase B-like" evidence="1">
    <location>
        <begin position="26"/>
        <end position="195"/>
    </location>
</feature>
<gene>
    <name evidence="2" type="ORF">KFE25_005799</name>
</gene>
<sequence length="195" mass="21420">MAPGFARVHTAVLLACLGVRSPVAPRDSPRSLLSSIRPSTELSGSEAIELQLLAMQGGDVDGGAELWMRFAHRRFALAAIEPWGAPALARAVRDPASQYALLTDRRLCVDFPSEAVERVTDAGLARVWHEVEMLLVPDGAIDGPFGMDGFTAAKLGWECEWDATRGWLTRRISWHDFRPAFRPGIGQEEWPRVCG</sequence>
<protein>
    <recommendedName>
        <fullName evidence="4">Phospholipase B-like</fullName>
    </recommendedName>
</protein>
<evidence type="ECO:0000313" key="3">
    <source>
        <dbReference type="Proteomes" id="UP000751190"/>
    </source>
</evidence>
<reference evidence="2" key="1">
    <citation type="submission" date="2021-05" db="EMBL/GenBank/DDBJ databases">
        <title>The genome of the haptophyte Pavlova lutheri (Diacronema luteri, Pavlovales) - a model for lipid biosynthesis in eukaryotic algae.</title>
        <authorList>
            <person name="Hulatt C.J."/>
            <person name="Posewitz M.C."/>
        </authorList>
    </citation>
    <scope>NUCLEOTIDE SEQUENCE</scope>
    <source>
        <strain evidence="2">NIVA-4/92</strain>
    </source>
</reference>
<feature type="signal peptide" evidence="1">
    <location>
        <begin position="1"/>
        <end position="25"/>
    </location>
</feature>
<dbReference type="AlphaFoldDB" id="A0A8J5X415"/>
<comment type="caution">
    <text evidence="2">The sequence shown here is derived from an EMBL/GenBank/DDBJ whole genome shotgun (WGS) entry which is preliminary data.</text>
</comment>
<name>A0A8J5X415_DIALT</name>
<dbReference type="Proteomes" id="UP000751190">
    <property type="component" value="Unassembled WGS sequence"/>
</dbReference>
<dbReference type="EMBL" id="JAGTXO010000063">
    <property type="protein sequence ID" value="KAG8457786.1"/>
    <property type="molecule type" value="Genomic_DNA"/>
</dbReference>
<keyword evidence="1" id="KW-0732">Signal</keyword>
<evidence type="ECO:0000256" key="1">
    <source>
        <dbReference type="SAM" id="SignalP"/>
    </source>
</evidence>
<evidence type="ECO:0000313" key="2">
    <source>
        <dbReference type="EMBL" id="KAG8457786.1"/>
    </source>
</evidence>
<evidence type="ECO:0008006" key="4">
    <source>
        <dbReference type="Google" id="ProtNLM"/>
    </source>
</evidence>
<keyword evidence="3" id="KW-1185">Reference proteome</keyword>